<dbReference type="OMA" id="DSFMVIC"/>
<protein>
    <submittedName>
        <fullName evidence="1">Uncharacterized protein isoform X1</fullName>
    </submittedName>
</protein>
<gene>
    <name evidence="1" type="primary">LOC107776565</name>
</gene>
<dbReference type="OrthoDB" id="1286086at2759"/>
<dbReference type="AlphaFoldDB" id="A0A1S3YIM9"/>
<organism evidence="1">
    <name type="scientific">Nicotiana tabacum</name>
    <name type="common">Common tobacco</name>
    <dbReference type="NCBI Taxonomy" id="4097"/>
    <lineage>
        <taxon>Eukaryota</taxon>
        <taxon>Viridiplantae</taxon>
        <taxon>Streptophyta</taxon>
        <taxon>Embryophyta</taxon>
        <taxon>Tracheophyta</taxon>
        <taxon>Spermatophyta</taxon>
        <taxon>Magnoliopsida</taxon>
        <taxon>eudicotyledons</taxon>
        <taxon>Gunneridae</taxon>
        <taxon>Pentapetalae</taxon>
        <taxon>asterids</taxon>
        <taxon>lamiids</taxon>
        <taxon>Solanales</taxon>
        <taxon>Solanaceae</taxon>
        <taxon>Nicotianoideae</taxon>
        <taxon>Nicotianeae</taxon>
        <taxon>Nicotiana</taxon>
    </lineage>
</organism>
<accession>A0A1S3YIM9</accession>
<proteinExistence type="predicted"/>
<dbReference type="KEGG" id="nta:107776565"/>
<dbReference type="PaxDb" id="4097-A0A1S3YIM9"/>
<name>A0A1S3YIM9_TOBAC</name>
<reference evidence="1" key="1">
    <citation type="submission" date="2025-08" db="UniProtKB">
        <authorList>
            <consortium name="RefSeq"/>
        </authorList>
    </citation>
    <scope>IDENTIFICATION</scope>
</reference>
<sequence length="148" mass="17684">MERLESLEKLRKELARWGDAAFYYQKDNYIKSHNRCFEGFEETFMGICEKIKEQMATNEDIRKTMHGRLYEGVIHDDKGVEVQEVTIKTWDFYCPRQKYYGDHPYRFCNELEILTGENPHPNLMKIKGFCFQEALAVVYDEKPTMFLS</sequence>
<dbReference type="RefSeq" id="XP_016451965.1">
    <property type="nucleotide sequence ID" value="XM_016596479.1"/>
</dbReference>
<evidence type="ECO:0000313" key="1">
    <source>
        <dbReference type="RefSeq" id="XP_016451965.1"/>
    </source>
</evidence>
<dbReference type="Gene3D" id="3.30.200.20">
    <property type="entry name" value="Phosphorylase Kinase, domain 1"/>
    <property type="match status" value="1"/>
</dbReference>